<dbReference type="RefSeq" id="WP_202013494.1">
    <property type="nucleotide sequence ID" value="NZ_JAERRB010000008.1"/>
</dbReference>
<evidence type="ECO:0000313" key="3">
    <source>
        <dbReference type="Proteomes" id="UP000613030"/>
    </source>
</evidence>
<keyword evidence="3" id="KW-1185">Reference proteome</keyword>
<sequence length="99" mass="11599">MTSNGHERKLGFTTRREYDGLLILTKDTIELHLWLCHDPAIPQNSSVYFHVTEIETLFEHCERVGIVHPKGDLEDKPWGIKEFYATDPDQNLLKFAQFR</sequence>
<name>A0ABS1KWQ9_9BACT</name>
<dbReference type="Gene3D" id="3.10.180.10">
    <property type="entry name" value="2,3-Dihydroxybiphenyl 1,2-Dioxygenase, domain 1"/>
    <property type="match status" value="1"/>
</dbReference>
<dbReference type="SUPFAM" id="SSF54593">
    <property type="entry name" value="Glyoxalase/Bleomycin resistance protein/Dihydroxybiphenyl dioxygenase"/>
    <property type="match status" value="1"/>
</dbReference>
<dbReference type="PROSITE" id="PS51819">
    <property type="entry name" value="VOC"/>
    <property type="match status" value="1"/>
</dbReference>
<dbReference type="InterPro" id="IPR029068">
    <property type="entry name" value="Glyas_Bleomycin-R_OHBP_Dase"/>
</dbReference>
<dbReference type="Proteomes" id="UP000613030">
    <property type="component" value="Unassembled WGS sequence"/>
</dbReference>
<feature type="domain" description="VOC" evidence="1">
    <location>
        <begin position="1"/>
        <end position="98"/>
    </location>
</feature>
<dbReference type="EMBL" id="JAERRB010000008">
    <property type="protein sequence ID" value="MBL0743906.1"/>
    <property type="molecule type" value="Genomic_DNA"/>
</dbReference>
<evidence type="ECO:0000313" key="2">
    <source>
        <dbReference type="EMBL" id="MBL0743906.1"/>
    </source>
</evidence>
<accession>A0ABS1KWQ9</accession>
<dbReference type="InterPro" id="IPR037523">
    <property type="entry name" value="VOC_core"/>
</dbReference>
<comment type="caution">
    <text evidence="2">The sequence shown here is derived from an EMBL/GenBank/DDBJ whole genome shotgun (WGS) entry which is preliminary data.</text>
</comment>
<gene>
    <name evidence="2" type="ORF">JI741_21925</name>
</gene>
<evidence type="ECO:0000259" key="1">
    <source>
        <dbReference type="PROSITE" id="PS51819"/>
    </source>
</evidence>
<organism evidence="2 3">
    <name type="scientific">Chryseolinea lacunae</name>
    <dbReference type="NCBI Taxonomy" id="2801331"/>
    <lineage>
        <taxon>Bacteria</taxon>
        <taxon>Pseudomonadati</taxon>
        <taxon>Bacteroidota</taxon>
        <taxon>Cytophagia</taxon>
        <taxon>Cytophagales</taxon>
        <taxon>Fulvivirgaceae</taxon>
        <taxon>Chryseolinea</taxon>
    </lineage>
</organism>
<proteinExistence type="predicted"/>
<protein>
    <recommendedName>
        <fullName evidence="1">VOC domain-containing protein</fullName>
    </recommendedName>
</protein>
<reference evidence="2 3" key="1">
    <citation type="submission" date="2021-01" db="EMBL/GenBank/DDBJ databases">
        <title>Chryseolinea sp. Jin1 Genome sequencing and assembly.</title>
        <authorList>
            <person name="Kim I."/>
        </authorList>
    </citation>
    <scope>NUCLEOTIDE SEQUENCE [LARGE SCALE GENOMIC DNA]</scope>
    <source>
        <strain evidence="2 3">Jin1</strain>
    </source>
</reference>